<keyword evidence="11" id="KW-1185">Reference proteome</keyword>
<dbReference type="EMBL" id="VWSF01000011">
    <property type="protein sequence ID" value="KAA5544158.1"/>
    <property type="molecule type" value="Genomic_DNA"/>
</dbReference>
<feature type="transmembrane region" description="Helical" evidence="8">
    <location>
        <begin position="135"/>
        <end position="154"/>
    </location>
</feature>
<comment type="caution">
    <text evidence="10">The sequence shown here is derived from an EMBL/GenBank/DDBJ whole genome shotgun (WGS) entry which is preliminary data.</text>
</comment>
<keyword evidence="6 8" id="KW-1133">Transmembrane helix</keyword>
<keyword evidence="4 10" id="KW-0808">Transferase</keyword>
<evidence type="ECO:0000256" key="2">
    <source>
        <dbReference type="ARBA" id="ARBA00022475"/>
    </source>
</evidence>
<dbReference type="Proteomes" id="UP000323426">
    <property type="component" value="Unassembled WGS sequence"/>
</dbReference>
<dbReference type="AlphaFoldDB" id="A0A5M6D9D8"/>
<protein>
    <submittedName>
        <fullName evidence="10">Phospholipid carrier-dependent glycosyltransferase</fullName>
    </submittedName>
</protein>
<dbReference type="GO" id="GO:0009103">
    <property type="term" value="P:lipopolysaccharide biosynthetic process"/>
    <property type="evidence" value="ECO:0007669"/>
    <property type="project" value="UniProtKB-ARBA"/>
</dbReference>
<evidence type="ECO:0000313" key="11">
    <source>
        <dbReference type="Proteomes" id="UP000323426"/>
    </source>
</evidence>
<feature type="transmembrane region" description="Helical" evidence="8">
    <location>
        <begin position="160"/>
        <end position="177"/>
    </location>
</feature>
<feature type="domain" description="Glycosyltransferase RgtA/B/C/D-like" evidence="9">
    <location>
        <begin position="109"/>
        <end position="246"/>
    </location>
</feature>
<feature type="transmembrane region" description="Helical" evidence="8">
    <location>
        <begin position="269"/>
        <end position="287"/>
    </location>
</feature>
<accession>A0A5M6D9D8</accession>
<keyword evidence="5 8" id="KW-0812">Transmembrane</keyword>
<feature type="transmembrane region" description="Helical" evidence="8">
    <location>
        <begin position="327"/>
        <end position="349"/>
    </location>
</feature>
<sequence length="528" mass="61870">MFSFRSLTNKLVLFLFFSLLLVAGLELYPDYGISFDEFFELQTGLVSLKYLVELFAPQLLTQHEWLKNVPPLETYVDADHGVTVLLPFAILKAVLGIHTWQETFLLRHLLTFLIFYVGVFFFYLLARERFRDPKVALLGCLILVLSPRIFAEAFYNSKDIPFLSFMIMGAYTLIRFMKAPSFKTAFFHAITCALAIDTRIMGVILPFITAVLVLIAIFRSKSSLRTYVLYFGVYLLLLAPIMVALWPYLWEDPIDRFILVFRNMQRFRWYETVFYMGHAVLATNLPWHYIPVWLIITTPLVYSILFFIGLGFILNRVFSSDGAITQNIFQFDLACILFLFIPIAAVILLNSVVYDGWRHLYFIYFAFLLISLVGLENLWQLTTKLTLYQQYGRIFLVTLVGISLIHSLWFMVRNHPHQNVYFSFLKGKAVEQNFERDYWGLSYRQGLEFILQQDSSAVIKYNCANPPGLLNTFILPERHRQRFKLVPLSEATYFLTEYRWHPGTYPYPNEIYTIQVNDFKILSIFKLR</sequence>
<evidence type="ECO:0000256" key="3">
    <source>
        <dbReference type="ARBA" id="ARBA00022676"/>
    </source>
</evidence>
<name>A0A5M6D9D8_9BACT</name>
<feature type="transmembrane region" description="Helical" evidence="8">
    <location>
        <begin position="105"/>
        <end position="126"/>
    </location>
</feature>
<evidence type="ECO:0000256" key="8">
    <source>
        <dbReference type="SAM" id="Phobius"/>
    </source>
</evidence>
<dbReference type="PANTHER" id="PTHR33908">
    <property type="entry name" value="MANNOSYLTRANSFERASE YKCB-RELATED"/>
    <property type="match status" value="1"/>
</dbReference>
<dbReference type="Pfam" id="PF13231">
    <property type="entry name" value="PMT_2"/>
    <property type="match status" value="1"/>
</dbReference>
<dbReference type="InterPro" id="IPR038731">
    <property type="entry name" value="RgtA/B/C-like"/>
</dbReference>
<comment type="subcellular location">
    <subcellularLocation>
        <location evidence="1">Cell membrane</location>
        <topology evidence="1">Multi-pass membrane protein</topology>
    </subcellularLocation>
</comment>
<evidence type="ECO:0000256" key="4">
    <source>
        <dbReference type="ARBA" id="ARBA00022679"/>
    </source>
</evidence>
<proteinExistence type="predicted"/>
<evidence type="ECO:0000256" key="5">
    <source>
        <dbReference type="ARBA" id="ARBA00022692"/>
    </source>
</evidence>
<dbReference type="InterPro" id="IPR050297">
    <property type="entry name" value="LipidA_mod_glycosyltrf_83"/>
</dbReference>
<evidence type="ECO:0000256" key="6">
    <source>
        <dbReference type="ARBA" id="ARBA00022989"/>
    </source>
</evidence>
<evidence type="ECO:0000256" key="1">
    <source>
        <dbReference type="ARBA" id="ARBA00004651"/>
    </source>
</evidence>
<dbReference type="RefSeq" id="WP_150089210.1">
    <property type="nucleotide sequence ID" value="NZ_VWSF01000011.1"/>
</dbReference>
<evidence type="ECO:0000259" key="9">
    <source>
        <dbReference type="Pfam" id="PF13231"/>
    </source>
</evidence>
<organism evidence="10 11">
    <name type="scientific">Adhaeribacter rhizoryzae</name>
    <dbReference type="NCBI Taxonomy" id="2607907"/>
    <lineage>
        <taxon>Bacteria</taxon>
        <taxon>Pseudomonadati</taxon>
        <taxon>Bacteroidota</taxon>
        <taxon>Cytophagia</taxon>
        <taxon>Cytophagales</taxon>
        <taxon>Hymenobacteraceae</taxon>
        <taxon>Adhaeribacter</taxon>
    </lineage>
</organism>
<feature type="transmembrane region" description="Helical" evidence="8">
    <location>
        <begin position="189"/>
        <end position="215"/>
    </location>
</feature>
<evidence type="ECO:0000256" key="7">
    <source>
        <dbReference type="ARBA" id="ARBA00023136"/>
    </source>
</evidence>
<reference evidence="10 11" key="1">
    <citation type="submission" date="2019-09" db="EMBL/GenBank/DDBJ databases">
        <title>Genome sequence and assembly of Adhaeribacter sp.</title>
        <authorList>
            <person name="Chhetri G."/>
        </authorList>
    </citation>
    <scope>NUCLEOTIDE SEQUENCE [LARGE SCALE GENOMIC DNA]</scope>
    <source>
        <strain evidence="10 11">DK36</strain>
    </source>
</reference>
<feature type="transmembrane region" description="Helical" evidence="8">
    <location>
        <begin position="391"/>
        <end position="412"/>
    </location>
</feature>
<gene>
    <name evidence="10" type="ORF">F0145_14685</name>
</gene>
<keyword evidence="3" id="KW-0328">Glycosyltransferase</keyword>
<dbReference type="PANTHER" id="PTHR33908:SF11">
    <property type="entry name" value="MEMBRANE PROTEIN"/>
    <property type="match status" value="1"/>
</dbReference>
<feature type="transmembrane region" description="Helical" evidence="8">
    <location>
        <begin position="227"/>
        <end position="249"/>
    </location>
</feature>
<dbReference type="GO" id="GO:0005886">
    <property type="term" value="C:plasma membrane"/>
    <property type="evidence" value="ECO:0007669"/>
    <property type="project" value="UniProtKB-SubCell"/>
</dbReference>
<evidence type="ECO:0000313" key="10">
    <source>
        <dbReference type="EMBL" id="KAA5544158.1"/>
    </source>
</evidence>
<keyword evidence="7 8" id="KW-0472">Membrane</keyword>
<feature type="transmembrane region" description="Helical" evidence="8">
    <location>
        <begin position="361"/>
        <end position="379"/>
    </location>
</feature>
<dbReference type="GO" id="GO:0016763">
    <property type="term" value="F:pentosyltransferase activity"/>
    <property type="evidence" value="ECO:0007669"/>
    <property type="project" value="TreeGrafter"/>
</dbReference>
<feature type="transmembrane region" description="Helical" evidence="8">
    <location>
        <begin position="293"/>
        <end position="315"/>
    </location>
</feature>
<keyword evidence="2" id="KW-1003">Cell membrane</keyword>